<keyword evidence="10 12" id="KW-0289">Folate biosynthesis</keyword>
<dbReference type="GO" id="GO:0004156">
    <property type="term" value="F:dihydropteroate synthase activity"/>
    <property type="evidence" value="ECO:0007669"/>
    <property type="project" value="UniProtKB-EC"/>
</dbReference>
<dbReference type="GO" id="GO:0046872">
    <property type="term" value="F:metal ion binding"/>
    <property type="evidence" value="ECO:0007669"/>
    <property type="project" value="UniProtKB-KW"/>
</dbReference>
<gene>
    <name evidence="14" type="primary">folP</name>
    <name evidence="14" type="ORF">GEU84_012190</name>
</gene>
<evidence type="ECO:0000256" key="1">
    <source>
        <dbReference type="ARBA" id="ARBA00000012"/>
    </source>
</evidence>
<keyword evidence="9 12" id="KW-0460">Magnesium</keyword>
<dbReference type="RefSeq" id="WP_152825743.1">
    <property type="nucleotide sequence ID" value="NZ_WHUT02000006.1"/>
</dbReference>
<keyword evidence="7 12" id="KW-0808">Transferase</keyword>
<dbReference type="EMBL" id="WHUT02000006">
    <property type="protein sequence ID" value="NUB45152.1"/>
    <property type="molecule type" value="Genomic_DNA"/>
</dbReference>
<dbReference type="InterPro" id="IPR011005">
    <property type="entry name" value="Dihydropteroate_synth-like_sf"/>
</dbReference>
<evidence type="ECO:0000256" key="6">
    <source>
        <dbReference type="ARBA" id="ARBA00016919"/>
    </source>
</evidence>
<organism evidence="14 15">
    <name type="scientific">Fertoeibacter niger</name>
    <dbReference type="NCBI Taxonomy" id="2656921"/>
    <lineage>
        <taxon>Bacteria</taxon>
        <taxon>Pseudomonadati</taxon>
        <taxon>Pseudomonadota</taxon>
        <taxon>Alphaproteobacteria</taxon>
        <taxon>Rhodobacterales</taxon>
        <taxon>Paracoccaceae</taxon>
        <taxon>Fertoeibacter</taxon>
    </lineage>
</organism>
<evidence type="ECO:0000256" key="10">
    <source>
        <dbReference type="ARBA" id="ARBA00022909"/>
    </source>
</evidence>
<keyword evidence="8 12" id="KW-0479">Metal-binding</keyword>
<evidence type="ECO:0000256" key="12">
    <source>
        <dbReference type="RuleBase" id="RU361205"/>
    </source>
</evidence>
<accession>A0A8X8H2T1</accession>
<dbReference type="FunFam" id="3.20.20.20:FF:000006">
    <property type="entry name" value="Dihydropteroate synthase"/>
    <property type="match status" value="1"/>
</dbReference>
<dbReference type="GO" id="GO:0046654">
    <property type="term" value="P:tetrahydrofolate biosynthetic process"/>
    <property type="evidence" value="ECO:0007669"/>
    <property type="project" value="TreeGrafter"/>
</dbReference>
<evidence type="ECO:0000259" key="13">
    <source>
        <dbReference type="PROSITE" id="PS50972"/>
    </source>
</evidence>
<evidence type="ECO:0000256" key="4">
    <source>
        <dbReference type="ARBA" id="ARBA00009503"/>
    </source>
</evidence>
<dbReference type="CDD" id="cd00739">
    <property type="entry name" value="DHPS"/>
    <property type="match status" value="1"/>
</dbReference>
<comment type="pathway">
    <text evidence="3 12">Cofactor biosynthesis; tetrahydrofolate biosynthesis; 7,8-dihydrofolate from 2-amino-4-hydroxy-6-hydroxymethyl-7,8-dihydropteridine diphosphate and 4-aminobenzoate: step 1/2.</text>
</comment>
<dbReference type="GO" id="GO:0046656">
    <property type="term" value="P:folic acid biosynthetic process"/>
    <property type="evidence" value="ECO:0007669"/>
    <property type="project" value="UniProtKB-KW"/>
</dbReference>
<evidence type="ECO:0000256" key="5">
    <source>
        <dbReference type="ARBA" id="ARBA00012458"/>
    </source>
</evidence>
<dbReference type="NCBIfam" id="TIGR01496">
    <property type="entry name" value="DHPS"/>
    <property type="match status" value="1"/>
</dbReference>
<sequence>MTLRVEAVARTGPTWGRDACALAGRADVWFDTAVLHHGGGVAERVAAASLPPAIRDRLSAPRPDVCGLTLDRPRIMGILNVTPDSFSDGGELASVAAAVARAQAMAGTADILDIGGESTRPGAETIAVAEEIRRTAPVIRAIREAGIATPISIDTRKAAVADAALAAGADMVNDVSALTHDPAMAALVAERDVPLCLMHNRGDPATMQDDPRYADVLFDVLDALENRVHAAVAAGIRRENLIIDPGIGFGKTLQHNVTLLRRLALYHDLGLPLLLGASRKRFIGTISGAAVARDRVAGSVAVALHGVAQGMHILRVHDTTDTRQALSLQAAMIGTGTDDA</sequence>
<evidence type="ECO:0000256" key="11">
    <source>
        <dbReference type="ARBA" id="ARBA00030193"/>
    </source>
</evidence>
<dbReference type="Pfam" id="PF00809">
    <property type="entry name" value="Pterin_bind"/>
    <property type="match status" value="1"/>
</dbReference>
<feature type="domain" description="Pterin-binding" evidence="13">
    <location>
        <begin position="73"/>
        <end position="327"/>
    </location>
</feature>
<comment type="cofactor">
    <cofactor evidence="2 12">
        <name>Mg(2+)</name>
        <dbReference type="ChEBI" id="CHEBI:18420"/>
    </cofactor>
</comment>
<keyword evidence="15" id="KW-1185">Reference proteome</keyword>
<proteinExistence type="inferred from homology"/>
<dbReference type="Proteomes" id="UP000484076">
    <property type="component" value="Unassembled WGS sequence"/>
</dbReference>
<dbReference type="InterPro" id="IPR045031">
    <property type="entry name" value="DHP_synth-like"/>
</dbReference>
<protein>
    <recommendedName>
        <fullName evidence="6 12">Dihydropteroate synthase</fullName>
        <shortName evidence="12">DHPS</shortName>
        <ecNumber evidence="5 12">2.5.1.15</ecNumber>
    </recommendedName>
    <alternativeName>
        <fullName evidence="11 12">Dihydropteroate pyrophosphorylase</fullName>
    </alternativeName>
</protein>
<dbReference type="SUPFAM" id="SSF51717">
    <property type="entry name" value="Dihydropteroate synthetase-like"/>
    <property type="match status" value="1"/>
</dbReference>
<dbReference type="PANTHER" id="PTHR20941:SF1">
    <property type="entry name" value="FOLIC ACID SYNTHESIS PROTEIN FOL1"/>
    <property type="match status" value="1"/>
</dbReference>
<dbReference type="PROSITE" id="PS50972">
    <property type="entry name" value="PTERIN_BINDING"/>
    <property type="match status" value="1"/>
</dbReference>
<dbReference type="PROSITE" id="PS00792">
    <property type="entry name" value="DHPS_1"/>
    <property type="match status" value="1"/>
</dbReference>
<evidence type="ECO:0000256" key="8">
    <source>
        <dbReference type="ARBA" id="ARBA00022723"/>
    </source>
</evidence>
<name>A0A8X8H2T1_9RHOB</name>
<dbReference type="InterPro" id="IPR006390">
    <property type="entry name" value="DHP_synth_dom"/>
</dbReference>
<comment type="catalytic activity">
    <reaction evidence="1">
        <text>(7,8-dihydropterin-6-yl)methyl diphosphate + 4-aminobenzoate = 7,8-dihydropteroate + diphosphate</text>
        <dbReference type="Rhea" id="RHEA:19949"/>
        <dbReference type="ChEBI" id="CHEBI:17836"/>
        <dbReference type="ChEBI" id="CHEBI:17839"/>
        <dbReference type="ChEBI" id="CHEBI:33019"/>
        <dbReference type="ChEBI" id="CHEBI:72950"/>
        <dbReference type="EC" id="2.5.1.15"/>
    </reaction>
</comment>
<evidence type="ECO:0000256" key="3">
    <source>
        <dbReference type="ARBA" id="ARBA00004763"/>
    </source>
</evidence>
<comment type="function">
    <text evidence="12">Catalyzes the condensation of para-aminobenzoate (pABA) with 6-hydroxymethyl-7,8-dihydropterin diphosphate (DHPt-PP) to form 7,8-dihydropteroate (H2Pte), the immediate precursor of folate derivatives.</text>
</comment>
<dbReference type="Gene3D" id="3.20.20.20">
    <property type="entry name" value="Dihydropteroate synthase-like"/>
    <property type="match status" value="1"/>
</dbReference>
<dbReference type="PANTHER" id="PTHR20941">
    <property type="entry name" value="FOLATE SYNTHESIS PROTEINS"/>
    <property type="match status" value="1"/>
</dbReference>
<comment type="similarity">
    <text evidence="4 12">Belongs to the DHPS family.</text>
</comment>
<dbReference type="GO" id="GO:0005829">
    <property type="term" value="C:cytosol"/>
    <property type="evidence" value="ECO:0007669"/>
    <property type="project" value="TreeGrafter"/>
</dbReference>
<evidence type="ECO:0000313" key="15">
    <source>
        <dbReference type="Proteomes" id="UP000484076"/>
    </source>
</evidence>
<comment type="caution">
    <text evidence="14">The sequence shown here is derived from an EMBL/GenBank/DDBJ whole genome shotgun (WGS) entry which is preliminary data.</text>
</comment>
<dbReference type="EC" id="2.5.1.15" evidence="5 12"/>
<evidence type="ECO:0000256" key="7">
    <source>
        <dbReference type="ARBA" id="ARBA00022679"/>
    </source>
</evidence>
<reference evidence="14" key="1">
    <citation type="submission" date="2020-05" db="EMBL/GenBank/DDBJ databases">
        <title>Fertoebacter nigrum gen. nov., sp. nov., a new member of the family Rhodobacteraceae.</title>
        <authorList>
            <person name="Szuroczki S."/>
            <person name="Abbaszade G."/>
            <person name="Buni D."/>
            <person name="Schumann P."/>
            <person name="Toth E."/>
        </authorList>
    </citation>
    <scope>NUCLEOTIDE SEQUENCE</scope>
    <source>
        <strain evidence="14">RG-N-1a</strain>
    </source>
</reference>
<evidence type="ECO:0000256" key="9">
    <source>
        <dbReference type="ARBA" id="ARBA00022842"/>
    </source>
</evidence>
<dbReference type="InterPro" id="IPR000489">
    <property type="entry name" value="Pterin-binding_dom"/>
</dbReference>
<dbReference type="AlphaFoldDB" id="A0A8X8H2T1"/>
<evidence type="ECO:0000313" key="14">
    <source>
        <dbReference type="EMBL" id="NUB45152.1"/>
    </source>
</evidence>
<evidence type="ECO:0000256" key="2">
    <source>
        <dbReference type="ARBA" id="ARBA00001946"/>
    </source>
</evidence>